<evidence type="ECO:0008006" key="3">
    <source>
        <dbReference type="Google" id="ProtNLM"/>
    </source>
</evidence>
<organism evidence="1 2">
    <name type="scientific">Azospirillum formosense</name>
    <dbReference type="NCBI Taxonomy" id="861533"/>
    <lineage>
        <taxon>Bacteria</taxon>
        <taxon>Pseudomonadati</taxon>
        <taxon>Pseudomonadota</taxon>
        <taxon>Alphaproteobacteria</taxon>
        <taxon>Rhodospirillales</taxon>
        <taxon>Azospirillaceae</taxon>
        <taxon>Azospirillum</taxon>
    </lineage>
</organism>
<evidence type="ECO:0000313" key="2">
    <source>
        <dbReference type="Proteomes" id="UP000639419"/>
    </source>
</evidence>
<dbReference type="EMBL" id="WHOR01000022">
    <property type="protein sequence ID" value="NUB18604.1"/>
    <property type="molecule type" value="Genomic_DNA"/>
</dbReference>
<sequence>MFYSLNHFKSVFANEFFVEPGDQNYQLARWAKIHGFHREFYWQSVQAIEKYCKAALVLNGESTKHGSHGIENLYNRCCDRFGDLVVQRFERPELFPQELWNDEEPERFLRFLYQQGNPNSRYGMTSWFNRPSDLIKLDILAFNIRRCTIGIDWVVGEDFYVEKDLQVFVGKNFSDVLRANPSYQVRGDFQTISSPAVMSGEDVADSLVLWNYQMDSAPSCFSGPLPPSLSAVIGPARNSLLHILCNQVSYRQSTEPSSLLLDGAAWMLETIKLDRQVMEILELQVKRNNK</sequence>
<name>A0ABX2KSA5_9PROT</name>
<comment type="caution">
    <text evidence="1">The sequence shown here is derived from an EMBL/GenBank/DDBJ whole genome shotgun (WGS) entry which is preliminary data.</text>
</comment>
<dbReference type="SUPFAM" id="SSF81593">
    <property type="entry name" value="Nucleotidyltransferase substrate binding subunit/domain"/>
    <property type="match status" value="1"/>
</dbReference>
<reference evidence="1 2" key="1">
    <citation type="submission" date="2019-10" db="EMBL/GenBank/DDBJ databases">
        <title>Genome sequence of Azospirillum formosense CC-Nfb-7.</title>
        <authorList>
            <person name="Ambrosini A."/>
            <person name="Sant'Anna F.H."/>
            <person name="Cassan F.D."/>
            <person name="Souza E.M."/>
            <person name="Passaglia L.M.P."/>
        </authorList>
    </citation>
    <scope>NUCLEOTIDE SEQUENCE [LARGE SCALE GENOMIC DNA]</scope>
    <source>
        <strain evidence="1 2">CC-NFb-7</strain>
    </source>
</reference>
<dbReference type="Gene3D" id="1.20.120.330">
    <property type="entry name" value="Nucleotidyltransferases domain 2"/>
    <property type="match status" value="1"/>
</dbReference>
<dbReference type="RefSeq" id="WP_174437901.1">
    <property type="nucleotide sequence ID" value="NZ_BAABCC010000034.1"/>
</dbReference>
<dbReference type="Proteomes" id="UP000639419">
    <property type="component" value="Unassembled WGS sequence"/>
</dbReference>
<evidence type="ECO:0000313" key="1">
    <source>
        <dbReference type="EMBL" id="NUB18604.1"/>
    </source>
</evidence>
<protein>
    <recommendedName>
        <fullName evidence="3">HEPN domain-containing protein</fullName>
    </recommendedName>
</protein>
<keyword evidence="2" id="KW-1185">Reference proteome</keyword>
<accession>A0ABX2KSA5</accession>
<proteinExistence type="predicted"/>
<gene>
    <name evidence="1" type="ORF">GBZ26_05130</name>
</gene>